<dbReference type="Pfam" id="PF00010">
    <property type="entry name" value="HLH"/>
    <property type="match status" value="1"/>
</dbReference>
<dbReference type="GO" id="GO:0046983">
    <property type="term" value="F:protein dimerization activity"/>
    <property type="evidence" value="ECO:0007669"/>
    <property type="project" value="InterPro"/>
</dbReference>
<name>A0A2K1J9E0_PHYPA</name>
<dbReference type="InterPro" id="IPR045843">
    <property type="entry name" value="IND-like"/>
</dbReference>
<organism evidence="7">
    <name type="scientific">Physcomitrium patens</name>
    <name type="common">Spreading-leaved earth moss</name>
    <name type="synonym">Physcomitrella patens</name>
    <dbReference type="NCBI Taxonomy" id="3218"/>
    <lineage>
        <taxon>Eukaryota</taxon>
        <taxon>Viridiplantae</taxon>
        <taxon>Streptophyta</taxon>
        <taxon>Embryophyta</taxon>
        <taxon>Bryophyta</taxon>
        <taxon>Bryophytina</taxon>
        <taxon>Bryopsida</taxon>
        <taxon>Funariidae</taxon>
        <taxon>Funariales</taxon>
        <taxon>Funariaceae</taxon>
        <taxon>Physcomitrium</taxon>
    </lineage>
</organism>
<dbReference type="PANTHER" id="PTHR45914">
    <property type="entry name" value="TRANSCRIPTION FACTOR HEC3-RELATED"/>
    <property type="match status" value="1"/>
</dbReference>
<keyword evidence="4" id="KW-0804">Transcription</keyword>
<dbReference type="Proteomes" id="UP000006727">
    <property type="component" value="Chromosome 16"/>
</dbReference>
<protein>
    <recommendedName>
        <fullName evidence="6">BHLH domain-containing protein</fullName>
    </recommendedName>
</protein>
<feature type="domain" description="BHLH" evidence="6">
    <location>
        <begin position="449"/>
        <end position="498"/>
    </location>
</feature>
<dbReference type="CDD" id="cd11454">
    <property type="entry name" value="bHLH_AtIND_like"/>
    <property type="match status" value="1"/>
</dbReference>
<sequence length="539" mass="58597">MVQLYMSSVEEQRETMVQPYVSSMDSGSTSGRQTPSCVVQQGSNTFETSNLWEEWTQASNGDDTVSTSNFLPEISSFTSSRLSFQQSDSLTTWMSGFPPLSQTALSPDLSHSSDPVDHPPAFMQEGLGPGDSILDYSPALTEMYPKSSSKHNSSDCLPYPAASAPDKKMTDHELGSAISLAYDRGTVSRQLLRALGPLSPSSPLALQNGLQNPLGDPWDASPSAMPWPMATTGHAYGPGATRTSIPDHLANAINHLEGIAPSSASHASKPRHTDIFIAPNGTFDSTPGGWTPQYYDGSVTTDESVKAMKLIASLREAGHAEATIGFCTESKPSFLRGGDRTTSPVDSFFGKCVGAKTSIKQACSGKHPLELEEIVDSENSELNPTQLKRSKLFENHPNALWSDQSMNGRELRSYSHLVGSSLTASQPMDIIAIGPALNTDGKPRAKRGSATDPQSVYARHRREKINERLKSLQNLVPNGAKVDIVTMLDEAIHYVKFLQNQVELLKSDELWIYATPNKYNGMDISDLSDMYLQELESRA</sequence>
<reference evidence="7 9" key="2">
    <citation type="journal article" date="2018" name="Plant J.">
        <title>The Physcomitrella patens chromosome-scale assembly reveals moss genome structure and evolution.</title>
        <authorList>
            <person name="Lang D."/>
            <person name="Ullrich K.K."/>
            <person name="Murat F."/>
            <person name="Fuchs J."/>
            <person name="Jenkins J."/>
            <person name="Haas F.B."/>
            <person name="Piednoel M."/>
            <person name="Gundlach H."/>
            <person name="Van Bel M."/>
            <person name="Meyberg R."/>
            <person name="Vives C."/>
            <person name="Morata J."/>
            <person name="Symeonidi A."/>
            <person name="Hiss M."/>
            <person name="Muchero W."/>
            <person name="Kamisugi Y."/>
            <person name="Saleh O."/>
            <person name="Blanc G."/>
            <person name="Decker E.L."/>
            <person name="van Gessel N."/>
            <person name="Grimwood J."/>
            <person name="Hayes R.D."/>
            <person name="Graham S.W."/>
            <person name="Gunter L.E."/>
            <person name="McDaniel S.F."/>
            <person name="Hoernstein S.N.W."/>
            <person name="Larsson A."/>
            <person name="Li F.W."/>
            <person name="Perroud P.F."/>
            <person name="Phillips J."/>
            <person name="Ranjan P."/>
            <person name="Rokshar D.S."/>
            <person name="Rothfels C.J."/>
            <person name="Schneider L."/>
            <person name="Shu S."/>
            <person name="Stevenson D.W."/>
            <person name="Thummler F."/>
            <person name="Tillich M."/>
            <person name="Villarreal Aguilar J.C."/>
            <person name="Widiez T."/>
            <person name="Wong G.K."/>
            <person name="Wymore A."/>
            <person name="Zhang Y."/>
            <person name="Zimmer A.D."/>
            <person name="Quatrano R.S."/>
            <person name="Mayer K.F.X."/>
            <person name="Goodstein D."/>
            <person name="Casacuberta J.M."/>
            <person name="Vandepoele K."/>
            <person name="Reski R."/>
            <person name="Cuming A.C."/>
            <person name="Tuskan G.A."/>
            <person name="Maumus F."/>
            <person name="Salse J."/>
            <person name="Schmutz J."/>
            <person name="Rensing S.A."/>
        </authorList>
    </citation>
    <scope>NUCLEOTIDE SEQUENCE [LARGE SCALE GENOMIC DNA]</scope>
    <source>
        <strain evidence="8 9">cv. Gransden 2004</strain>
    </source>
</reference>
<dbReference type="FunFam" id="4.10.280.10:FF:000022">
    <property type="entry name" value="Basic helix-loop-helix transcription factor"/>
    <property type="match status" value="1"/>
</dbReference>
<keyword evidence="3" id="KW-0238">DNA-binding</keyword>
<accession>A0A2K1J9E0</accession>
<dbReference type="GO" id="GO:0005634">
    <property type="term" value="C:nucleus"/>
    <property type="evidence" value="ECO:0000318"/>
    <property type="project" value="GO_Central"/>
</dbReference>
<evidence type="ECO:0000313" key="8">
    <source>
        <dbReference type="EnsemblPlants" id="Pp3c16_19970V3.1"/>
    </source>
</evidence>
<dbReference type="PaxDb" id="3218-PP1S327_51V6.1"/>
<evidence type="ECO:0000256" key="2">
    <source>
        <dbReference type="ARBA" id="ARBA00023015"/>
    </source>
</evidence>
<keyword evidence="2" id="KW-0805">Transcription regulation</keyword>
<dbReference type="InterPro" id="IPR036638">
    <property type="entry name" value="HLH_DNA-bd_sf"/>
</dbReference>
<dbReference type="EMBL" id="ABEU02000016">
    <property type="protein sequence ID" value="PNR38145.1"/>
    <property type="molecule type" value="Genomic_DNA"/>
</dbReference>
<evidence type="ECO:0000256" key="4">
    <source>
        <dbReference type="ARBA" id="ARBA00023163"/>
    </source>
</evidence>
<dbReference type="RefSeq" id="XP_024398938.1">
    <property type="nucleotide sequence ID" value="XM_024543170.2"/>
</dbReference>
<proteinExistence type="predicted"/>
<reference evidence="8" key="3">
    <citation type="submission" date="2020-12" db="UniProtKB">
        <authorList>
            <consortium name="EnsemblPlants"/>
        </authorList>
    </citation>
    <scope>IDENTIFICATION</scope>
</reference>
<evidence type="ECO:0000259" key="6">
    <source>
        <dbReference type="PROSITE" id="PS50888"/>
    </source>
</evidence>
<dbReference type="GO" id="GO:0000981">
    <property type="term" value="F:DNA-binding transcription factor activity, RNA polymerase II-specific"/>
    <property type="evidence" value="ECO:0000318"/>
    <property type="project" value="GO_Central"/>
</dbReference>
<dbReference type="Gene3D" id="4.10.280.10">
    <property type="entry name" value="Helix-loop-helix DNA-binding domain"/>
    <property type="match status" value="1"/>
</dbReference>
<dbReference type="GeneID" id="112293574"/>
<keyword evidence="9" id="KW-1185">Reference proteome</keyword>
<comment type="subcellular location">
    <subcellularLocation>
        <location evidence="1">Nucleus</location>
    </subcellularLocation>
</comment>
<dbReference type="PANTHER" id="PTHR45914:SF59">
    <property type="entry name" value="TRANSCRIPTION FACTOR BHLH83-LIKE"/>
    <property type="match status" value="1"/>
</dbReference>
<dbReference type="GO" id="GO:0006357">
    <property type="term" value="P:regulation of transcription by RNA polymerase II"/>
    <property type="evidence" value="ECO:0000318"/>
    <property type="project" value="GO_Central"/>
</dbReference>
<evidence type="ECO:0000313" key="9">
    <source>
        <dbReference type="Proteomes" id="UP000006727"/>
    </source>
</evidence>
<dbReference type="SMART" id="SM00353">
    <property type="entry name" value="HLH"/>
    <property type="match status" value="1"/>
</dbReference>
<dbReference type="InterPro" id="IPR011598">
    <property type="entry name" value="bHLH_dom"/>
</dbReference>
<dbReference type="RefSeq" id="XP_073395843.1">
    <property type="nucleotide sequence ID" value="XM_073539742.1"/>
</dbReference>
<gene>
    <name evidence="8" type="primary">LOC112293574</name>
    <name evidence="7" type="ORF">PHYPA_021256</name>
</gene>
<dbReference type="Gramene" id="Pp3c16_19970V3.1">
    <property type="protein sequence ID" value="Pp3c16_19970V3.1"/>
    <property type="gene ID" value="Pp3c16_19970"/>
</dbReference>
<evidence type="ECO:0000256" key="1">
    <source>
        <dbReference type="ARBA" id="ARBA00004123"/>
    </source>
</evidence>
<keyword evidence="5" id="KW-0539">Nucleus</keyword>
<evidence type="ECO:0000313" key="7">
    <source>
        <dbReference type="EMBL" id="PNR38145.1"/>
    </source>
</evidence>
<evidence type="ECO:0000256" key="5">
    <source>
        <dbReference type="ARBA" id="ARBA00023242"/>
    </source>
</evidence>
<dbReference type="PROSITE" id="PS50888">
    <property type="entry name" value="BHLH"/>
    <property type="match status" value="1"/>
</dbReference>
<evidence type="ECO:0000256" key="3">
    <source>
        <dbReference type="ARBA" id="ARBA00023125"/>
    </source>
</evidence>
<reference evidence="7 9" key="1">
    <citation type="journal article" date="2008" name="Science">
        <title>The Physcomitrella genome reveals evolutionary insights into the conquest of land by plants.</title>
        <authorList>
            <person name="Rensing S."/>
            <person name="Lang D."/>
            <person name="Zimmer A."/>
            <person name="Terry A."/>
            <person name="Salamov A."/>
            <person name="Shapiro H."/>
            <person name="Nishiyama T."/>
            <person name="Perroud P.-F."/>
            <person name="Lindquist E."/>
            <person name="Kamisugi Y."/>
            <person name="Tanahashi T."/>
            <person name="Sakakibara K."/>
            <person name="Fujita T."/>
            <person name="Oishi K."/>
            <person name="Shin-I T."/>
            <person name="Kuroki Y."/>
            <person name="Toyoda A."/>
            <person name="Suzuki Y."/>
            <person name="Hashimoto A."/>
            <person name="Yamaguchi K."/>
            <person name="Sugano A."/>
            <person name="Kohara Y."/>
            <person name="Fujiyama A."/>
            <person name="Anterola A."/>
            <person name="Aoki S."/>
            <person name="Ashton N."/>
            <person name="Barbazuk W.B."/>
            <person name="Barker E."/>
            <person name="Bennetzen J."/>
            <person name="Bezanilla M."/>
            <person name="Blankenship R."/>
            <person name="Cho S.H."/>
            <person name="Dutcher S."/>
            <person name="Estelle M."/>
            <person name="Fawcett J.A."/>
            <person name="Gundlach H."/>
            <person name="Hanada K."/>
            <person name="Heyl A."/>
            <person name="Hicks K.A."/>
            <person name="Hugh J."/>
            <person name="Lohr M."/>
            <person name="Mayer K."/>
            <person name="Melkozernov A."/>
            <person name="Murata T."/>
            <person name="Nelson D."/>
            <person name="Pils B."/>
            <person name="Prigge M."/>
            <person name="Reiss B."/>
            <person name="Renner T."/>
            <person name="Rombauts S."/>
            <person name="Rushton P."/>
            <person name="Sanderfoot A."/>
            <person name="Schween G."/>
            <person name="Shiu S.-H."/>
            <person name="Stueber K."/>
            <person name="Theodoulou F.L."/>
            <person name="Tu H."/>
            <person name="Van de Peer Y."/>
            <person name="Verrier P.J."/>
            <person name="Waters E."/>
            <person name="Wood A."/>
            <person name="Yang L."/>
            <person name="Cove D."/>
            <person name="Cuming A."/>
            <person name="Hasebe M."/>
            <person name="Lucas S."/>
            <person name="Mishler D.B."/>
            <person name="Reski R."/>
            <person name="Grigoriev I."/>
            <person name="Quatrano R.S."/>
            <person name="Boore J.L."/>
        </authorList>
    </citation>
    <scope>NUCLEOTIDE SEQUENCE [LARGE SCALE GENOMIC DNA]</scope>
    <source>
        <strain evidence="8 9">cv. Gransden 2004</strain>
    </source>
</reference>
<dbReference type="KEGG" id="ppp:112293574"/>
<dbReference type="EnsemblPlants" id="Pp3c16_19970V3.1">
    <property type="protein sequence ID" value="Pp3c16_19970V3.1"/>
    <property type="gene ID" value="Pp3c16_19970"/>
</dbReference>
<dbReference type="AlphaFoldDB" id="A0A2K1J9E0"/>
<dbReference type="SUPFAM" id="SSF47459">
    <property type="entry name" value="HLH, helix-loop-helix DNA-binding domain"/>
    <property type="match status" value="1"/>
</dbReference>
<dbReference type="GO" id="GO:0000978">
    <property type="term" value="F:RNA polymerase II cis-regulatory region sequence-specific DNA binding"/>
    <property type="evidence" value="ECO:0000318"/>
    <property type="project" value="GO_Central"/>
</dbReference>